<comment type="caution">
    <text evidence="4">The sequence shown here is derived from an EMBL/GenBank/DDBJ whole genome shotgun (WGS) entry which is preliminary data.</text>
</comment>
<reference evidence="5" key="1">
    <citation type="submission" date="2019-04" db="EMBL/GenBank/DDBJ databases">
        <title>Nocardioides xinjiangensis sp. nov.</title>
        <authorList>
            <person name="Liu S."/>
        </authorList>
    </citation>
    <scope>NUCLEOTIDE SEQUENCE [LARGE SCALE GENOMIC DNA]</scope>
    <source>
        <strain evidence="5">18</strain>
    </source>
</reference>
<proteinExistence type="inferred from homology"/>
<evidence type="ECO:0000256" key="1">
    <source>
        <dbReference type="ARBA" id="ARBA00006068"/>
    </source>
</evidence>
<protein>
    <recommendedName>
        <fullName evidence="3">Cell envelope-related transcriptional attenuator domain-containing protein</fullName>
    </recommendedName>
</protein>
<evidence type="ECO:0000256" key="2">
    <source>
        <dbReference type="SAM" id="Phobius"/>
    </source>
</evidence>
<evidence type="ECO:0000259" key="3">
    <source>
        <dbReference type="Pfam" id="PF03816"/>
    </source>
</evidence>
<dbReference type="OrthoDB" id="5171929at2"/>
<evidence type="ECO:0000313" key="5">
    <source>
        <dbReference type="Proteomes" id="UP000308760"/>
    </source>
</evidence>
<feature type="transmembrane region" description="Helical" evidence="2">
    <location>
        <begin position="12"/>
        <end position="35"/>
    </location>
</feature>
<dbReference type="InterPro" id="IPR050922">
    <property type="entry name" value="LytR/CpsA/Psr_CW_biosynth"/>
</dbReference>
<dbReference type="RefSeq" id="WP_136537479.1">
    <property type="nucleotide sequence ID" value="NZ_STGY01000083.1"/>
</dbReference>
<dbReference type="EMBL" id="STGY01000083">
    <property type="protein sequence ID" value="THV33598.1"/>
    <property type="molecule type" value="Genomic_DNA"/>
</dbReference>
<accession>A0A4S8PR16</accession>
<dbReference type="AlphaFoldDB" id="A0A4S8PR16"/>
<dbReference type="PANTHER" id="PTHR33392">
    <property type="entry name" value="POLYISOPRENYL-TEICHOIC ACID--PEPTIDOGLYCAN TEICHOIC ACID TRANSFERASE TAGU"/>
    <property type="match status" value="1"/>
</dbReference>
<dbReference type="Proteomes" id="UP000308760">
    <property type="component" value="Unassembled WGS sequence"/>
</dbReference>
<keyword evidence="5" id="KW-1185">Reference proteome</keyword>
<dbReference type="InterPro" id="IPR004474">
    <property type="entry name" value="LytR_CpsA_psr"/>
</dbReference>
<organism evidence="4 5">
    <name type="scientific">Glycomyces buryatensis</name>
    <dbReference type="NCBI Taxonomy" id="2570927"/>
    <lineage>
        <taxon>Bacteria</taxon>
        <taxon>Bacillati</taxon>
        <taxon>Actinomycetota</taxon>
        <taxon>Actinomycetes</taxon>
        <taxon>Glycomycetales</taxon>
        <taxon>Glycomycetaceae</taxon>
        <taxon>Glycomyces</taxon>
    </lineage>
</organism>
<evidence type="ECO:0000313" key="4">
    <source>
        <dbReference type="EMBL" id="THV33598.1"/>
    </source>
</evidence>
<name>A0A4S8PR16_9ACTN</name>
<sequence>MAREDRAPWWAFVLLFGGALAMVVAGGGFVVGQFMQYTTDNAVKKENVLGDNRVEIEDTEEGISGPLNFLILGLDGQGAHKRTDTVIMAHVNADLSEVYLISIPRDLWVEIPDCGWGEGPCEFKLNHAGTVGDWHHALDNLNETLYNLSGVRFHGAATANFEGFIDLIDVVGEIELCLWHEIASSQPGKVFPKGCADYGKEEALFLVREREQWDWPSDWAEGRGGDYGRAKMQQQAVKSILVEAREQDYHQDPAKAIELLNGFGKQLTVDLGEASLTDLIIAMRDVDPSKITSLNVPSTSEPITWNGAPLSTVQIHEGEERRAADALWDAIENDTLDQWTARYPKWVSSDG</sequence>
<dbReference type="Pfam" id="PF03816">
    <property type="entry name" value="LytR_cpsA_psr"/>
    <property type="match status" value="1"/>
</dbReference>
<keyword evidence="2" id="KW-0472">Membrane</keyword>
<keyword evidence="2" id="KW-0812">Transmembrane</keyword>
<gene>
    <name evidence="4" type="ORF">FAB82_26025</name>
</gene>
<keyword evidence="2" id="KW-1133">Transmembrane helix</keyword>
<feature type="domain" description="Cell envelope-related transcriptional attenuator" evidence="3">
    <location>
        <begin position="82"/>
        <end position="243"/>
    </location>
</feature>
<dbReference type="NCBIfam" id="TIGR00350">
    <property type="entry name" value="lytR_cpsA_psr"/>
    <property type="match status" value="1"/>
</dbReference>
<dbReference type="PANTHER" id="PTHR33392:SF6">
    <property type="entry name" value="POLYISOPRENYL-TEICHOIC ACID--PEPTIDOGLYCAN TEICHOIC ACID TRANSFERASE TAGU"/>
    <property type="match status" value="1"/>
</dbReference>
<comment type="similarity">
    <text evidence="1">Belongs to the LytR/CpsA/Psr (LCP) family.</text>
</comment>
<dbReference type="Gene3D" id="3.40.630.190">
    <property type="entry name" value="LCP protein"/>
    <property type="match status" value="1"/>
</dbReference>
<reference evidence="4 5" key="2">
    <citation type="submission" date="2019-05" db="EMBL/GenBank/DDBJ databases">
        <title>Glycomyces buryatensis sp. nov.</title>
        <authorList>
            <person name="Nikitina E."/>
        </authorList>
    </citation>
    <scope>NUCLEOTIDE SEQUENCE [LARGE SCALE GENOMIC DNA]</scope>
    <source>
        <strain evidence="4 5">18</strain>
    </source>
</reference>